<dbReference type="PATRIC" id="fig|1236046.5.peg.201"/>
<feature type="transmembrane region" description="Helical" evidence="1">
    <location>
        <begin position="154"/>
        <end position="171"/>
    </location>
</feature>
<keyword evidence="1" id="KW-0472">Membrane</keyword>
<reference evidence="2 5" key="3">
    <citation type="journal article" date="2018" name="Nat. Biotechnol.">
        <title>A standardized bacterial taxonomy based on genome phylogeny substantially revises the tree of life.</title>
        <authorList>
            <person name="Parks D.H."/>
            <person name="Chuvochina M."/>
            <person name="Waite D.W."/>
            <person name="Rinke C."/>
            <person name="Skarshewski A."/>
            <person name="Chaumeil P.A."/>
            <person name="Hugenholtz P."/>
        </authorList>
    </citation>
    <scope>NUCLEOTIDE SEQUENCE [LARGE SCALE GENOMIC DNA]</scope>
    <source>
        <strain evidence="2">UBA9905</strain>
    </source>
</reference>
<proteinExistence type="predicted"/>
<evidence type="ECO:0000313" key="4">
    <source>
        <dbReference type="Proteomes" id="UP000055014"/>
    </source>
</evidence>
<evidence type="ECO:0000313" key="2">
    <source>
        <dbReference type="EMBL" id="HCO69533.1"/>
    </source>
</evidence>
<name>A0A101I8B9_9BACT</name>
<keyword evidence="1" id="KW-1133">Transmembrane helix</keyword>
<dbReference type="Proteomes" id="UP000055014">
    <property type="component" value="Unassembled WGS sequence"/>
</dbReference>
<reference evidence="3" key="1">
    <citation type="journal article" date="2015" name="MBio">
        <title>Genome-resolved metagenomic analysis reveals roles for candidate phyla and other microbial community members in biogeochemical transformations in oil reservoirs.</title>
        <authorList>
            <person name="Hu P."/>
            <person name="Tom L."/>
            <person name="Singh A."/>
            <person name="Thomas B.C."/>
            <person name="Baker B.J."/>
            <person name="Piceno Y.M."/>
            <person name="Andersen G.L."/>
            <person name="Banfield J.F."/>
        </authorList>
    </citation>
    <scope>NUCLEOTIDE SEQUENCE [LARGE SCALE GENOMIC DNA]</scope>
    <source>
        <strain evidence="3">46_70</strain>
    </source>
</reference>
<evidence type="ECO:0000256" key="1">
    <source>
        <dbReference type="SAM" id="Phobius"/>
    </source>
</evidence>
<evidence type="ECO:0000313" key="3">
    <source>
        <dbReference type="EMBL" id="KUK90208.1"/>
    </source>
</evidence>
<dbReference type="Proteomes" id="UP000264215">
    <property type="component" value="Unassembled WGS sequence"/>
</dbReference>
<keyword evidence="1" id="KW-0812">Transmembrane</keyword>
<dbReference type="AlphaFoldDB" id="A0A101I8B9"/>
<evidence type="ECO:0000313" key="5">
    <source>
        <dbReference type="Proteomes" id="UP000264215"/>
    </source>
</evidence>
<feature type="transmembrane region" description="Helical" evidence="1">
    <location>
        <begin position="53"/>
        <end position="76"/>
    </location>
</feature>
<sequence length="179" mass="20488">MRWYVEFVRDFPFISAMIQFSILGTLGDYVSVKIAGSKANFSFSLMVLKALEWAFLAIFIKIAFIGYEGFVSSLVINRILPRVFVESVLLNAITRSLSMNLQFGVFLVIFHRLLDNLVLQIRNWKNLDKALLSLVWFWIPAHTLTFALPKDFQVGLAALWSFMLGLLLSLFSKSPQEVK</sequence>
<organism evidence="3 4">
    <name type="scientific">Mesotoga infera</name>
    <dbReference type="NCBI Taxonomy" id="1236046"/>
    <lineage>
        <taxon>Bacteria</taxon>
        <taxon>Thermotogati</taxon>
        <taxon>Thermotogota</taxon>
        <taxon>Thermotogae</taxon>
        <taxon>Kosmotogales</taxon>
        <taxon>Kosmotogaceae</taxon>
        <taxon>Mesotoga</taxon>
    </lineage>
</organism>
<feature type="transmembrane region" description="Helical" evidence="1">
    <location>
        <begin position="88"/>
        <end position="110"/>
    </location>
</feature>
<feature type="transmembrane region" description="Helical" evidence="1">
    <location>
        <begin position="12"/>
        <end position="32"/>
    </location>
</feature>
<comment type="caution">
    <text evidence="3">The sequence shown here is derived from an EMBL/GenBank/DDBJ whole genome shotgun (WGS) entry which is preliminary data.</text>
</comment>
<gene>
    <name evidence="2" type="ORF">DIT26_02940</name>
    <name evidence="3" type="ORF">XE02_0642</name>
</gene>
<protein>
    <submittedName>
        <fullName evidence="3">Uncharacterized protein</fullName>
    </submittedName>
</protein>
<reference evidence="4" key="2">
    <citation type="journal article" date="2015" name="MBio">
        <title>Genome-Resolved Metagenomic Analysis Reveals Roles for Candidate Phyla and Other Microbial Community Members in Biogeochemical Transformations in Oil Reservoirs.</title>
        <authorList>
            <person name="Hu P."/>
            <person name="Tom L."/>
            <person name="Singh A."/>
            <person name="Thomas B.C."/>
            <person name="Baker B.J."/>
            <person name="Piceno Y.M."/>
            <person name="Andersen G.L."/>
            <person name="Banfield J.F."/>
        </authorList>
    </citation>
    <scope>NUCLEOTIDE SEQUENCE [LARGE SCALE GENOMIC DNA]</scope>
</reference>
<accession>A0A101I8B9</accession>
<dbReference type="EMBL" id="LGGW01000046">
    <property type="protein sequence ID" value="KUK90208.1"/>
    <property type="molecule type" value="Genomic_DNA"/>
</dbReference>
<dbReference type="EMBL" id="DQBS01000070">
    <property type="protein sequence ID" value="HCO69533.1"/>
    <property type="molecule type" value="Genomic_DNA"/>
</dbReference>